<dbReference type="SUPFAM" id="SSF57667">
    <property type="entry name" value="beta-beta-alpha zinc fingers"/>
    <property type="match status" value="1"/>
</dbReference>
<dbReference type="AlphaFoldDB" id="A0A251SYT0"/>
<dbReference type="InterPro" id="IPR036236">
    <property type="entry name" value="Znf_C2H2_sf"/>
</dbReference>
<dbReference type="EMBL" id="MNCJ02000327">
    <property type="protein sequence ID" value="KAF5776523.1"/>
    <property type="molecule type" value="Genomic_DNA"/>
</dbReference>
<reference evidence="4" key="3">
    <citation type="submission" date="2020-06" db="EMBL/GenBank/DDBJ databases">
        <title>Helianthus annuus Genome sequencing and assembly Release 2.</title>
        <authorList>
            <person name="Gouzy J."/>
            <person name="Langlade N."/>
            <person name="Munos S."/>
        </authorList>
    </citation>
    <scope>NUCLEOTIDE SEQUENCE</scope>
    <source>
        <tissue evidence="4">Leaves</tissue>
    </source>
</reference>
<accession>A0A251SYT0</accession>
<dbReference type="OrthoDB" id="1436989at2759"/>
<feature type="region of interest" description="Disordered" evidence="2">
    <location>
        <begin position="136"/>
        <end position="156"/>
    </location>
</feature>
<proteinExistence type="predicted"/>
<organism evidence="5 6">
    <name type="scientific">Helianthus annuus</name>
    <name type="common">Common sunflower</name>
    <dbReference type="NCBI Taxonomy" id="4232"/>
    <lineage>
        <taxon>Eukaryota</taxon>
        <taxon>Viridiplantae</taxon>
        <taxon>Streptophyta</taxon>
        <taxon>Embryophyta</taxon>
        <taxon>Tracheophyta</taxon>
        <taxon>Spermatophyta</taxon>
        <taxon>Magnoliopsida</taxon>
        <taxon>eudicotyledons</taxon>
        <taxon>Gunneridae</taxon>
        <taxon>Pentapetalae</taxon>
        <taxon>asterids</taxon>
        <taxon>campanulids</taxon>
        <taxon>Asterales</taxon>
        <taxon>Asteraceae</taxon>
        <taxon>Asteroideae</taxon>
        <taxon>Heliantheae alliance</taxon>
        <taxon>Heliantheae</taxon>
        <taxon>Helianthus</taxon>
    </lineage>
</organism>
<dbReference type="EMBL" id="CM007901">
    <property type="protein sequence ID" value="OTG04015.1"/>
    <property type="molecule type" value="Genomic_DNA"/>
</dbReference>
<feature type="coiled-coil region" evidence="1">
    <location>
        <begin position="24"/>
        <end position="57"/>
    </location>
</feature>
<dbReference type="Gene3D" id="3.30.160.60">
    <property type="entry name" value="Classic Zinc Finger"/>
    <property type="match status" value="1"/>
</dbReference>
<reference evidence="4 6" key="1">
    <citation type="journal article" date="2017" name="Nature">
        <title>The sunflower genome provides insights into oil metabolism, flowering and Asterid evolution.</title>
        <authorList>
            <person name="Badouin H."/>
            <person name="Gouzy J."/>
            <person name="Grassa C.J."/>
            <person name="Murat F."/>
            <person name="Staton S.E."/>
            <person name="Cottret L."/>
            <person name="Lelandais-Briere C."/>
            <person name="Owens G.L."/>
            <person name="Carrere S."/>
            <person name="Mayjonade B."/>
            <person name="Legrand L."/>
            <person name="Gill N."/>
            <person name="Kane N.C."/>
            <person name="Bowers J.E."/>
            <person name="Hubner S."/>
            <person name="Bellec A."/>
            <person name="Berard A."/>
            <person name="Berges H."/>
            <person name="Blanchet N."/>
            <person name="Boniface M.C."/>
            <person name="Brunel D."/>
            <person name="Catrice O."/>
            <person name="Chaidir N."/>
            <person name="Claudel C."/>
            <person name="Donnadieu C."/>
            <person name="Faraut T."/>
            <person name="Fievet G."/>
            <person name="Helmstetter N."/>
            <person name="King M."/>
            <person name="Knapp S.J."/>
            <person name="Lai Z."/>
            <person name="Le Paslier M.C."/>
            <person name="Lippi Y."/>
            <person name="Lorenzon L."/>
            <person name="Mandel J.R."/>
            <person name="Marage G."/>
            <person name="Marchand G."/>
            <person name="Marquand E."/>
            <person name="Bret-Mestries E."/>
            <person name="Morien E."/>
            <person name="Nambeesan S."/>
            <person name="Nguyen T."/>
            <person name="Pegot-Espagnet P."/>
            <person name="Pouilly N."/>
            <person name="Raftis F."/>
            <person name="Sallet E."/>
            <person name="Schiex T."/>
            <person name="Thomas J."/>
            <person name="Vandecasteele C."/>
            <person name="Vares D."/>
            <person name="Vear F."/>
            <person name="Vautrin S."/>
            <person name="Crespi M."/>
            <person name="Mangin B."/>
            <person name="Burke J.M."/>
            <person name="Salse J."/>
            <person name="Munos S."/>
            <person name="Vincourt P."/>
            <person name="Rieseberg L.H."/>
            <person name="Langlade N.B."/>
        </authorList>
    </citation>
    <scope>NUCLEOTIDE SEQUENCE [LARGE SCALE GENOMIC DNA]</scope>
    <source>
        <strain evidence="6">cv. SF193</strain>
        <tissue evidence="4">Leaves</tissue>
    </source>
</reference>
<evidence type="ECO:0000256" key="1">
    <source>
        <dbReference type="SAM" id="Coils"/>
    </source>
</evidence>
<dbReference type="PANTHER" id="PTHR47487:SF8">
    <property type="entry name" value="OS08G0270900 PROTEIN"/>
    <property type="match status" value="1"/>
</dbReference>
<reference evidence="5" key="2">
    <citation type="submission" date="2017-02" db="EMBL/GenBank/DDBJ databases">
        <title>Sunflower complete genome.</title>
        <authorList>
            <person name="Langlade N."/>
            <person name="Munos S."/>
        </authorList>
    </citation>
    <scope>NUCLEOTIDE SEQUENCE [LARGE SCALE GENOMIC DNA]</scope>
    <source>
        <tissue evidence="5">Leaves</tissue>
    </source>
</reference>
<keyword evidence="1" id="KW-0175">Coiled coil</keyword>
<gene>
    <name evidence="5" type="ORF">HannXRQ_Chr12g0357691</name>
    <name evidence="4" type="ORF">HanXRQr2_Chr12g0525191</name>
</gene>
<evidence type="ECO:0000313" key="6">
    <source>
        <dbReference type="Proteomes" id="UP000215914"/>
    </source>
</evidence>
<dbReference type="Gramene" id="mRNA:HanXRQr2_Chr12g0525191">
    <property type="protein sequence ID" value="mRNA:HanXRQr2_Chr12g0525191"/>
    <property type="gene ID" value="HanXRQr2_Chr12g0525191"/>
</dbReference>
<sequence>MDFTFRTIHKQQQQHPHFSDHPIIDDLEKQRIRYEILRELEKEKIRNEILAEELERRRVLEYEVRRELGLVMGQRMLTDRYRFEPEMLPQGGPFLFETRRGALPVPERYDVPVQVQRSTIKSIVVKQTNEEKQEMIGLGHPSSSKRKAPAPSKKGDFSCGVCKIVAPSARGLEEHLSGKKHLAKIGMKPGSKKMKKKGRKKGKKH</sequence>
<dbReference type="InParanoid" id="A0A251SYT0"/>
<protein>
    <submittedName>
        <fullName evidence="4">Transcription factor C2H2 family</fullName>
    </submittedName>
</protein>
<dbReference type="Proteomes" id="UP000215914">
    <property type="component" value="Chromosome 12"/>
</dbReference>
<feature type="compositionally biased region" description="Basic residues" evidence="2">
    <location>
        <begin position="190"/>
        <end position="205"/>
    </location>
</feature>
<feature type="domain" description="C2H2-type" evidence="3">
    <location>
        <begin position="157"/>
        <end position="181"/>
    </location>
</feature>
<evidence type="ECO:0000259" key="3">
    <source>
        <dbReference type="Pfam" id="PF12874"/>
    </source>
</evidence>
<evidence type="ECO:0000313" key="5">
    <source>
        <dbReference type="EMBL" id="OTG04015.1"/>
    </source>
</evidence>
<evidence type="ECO:0000256" key="2">
    <source>
        <dbReference type="SAM" id="MobiDB-lite"/>
    </source>
</evidence>
<dbReference type="InterPro" id="IPR013087">
    <property type="entry name" value="Znf_C2H2_type"/>
</dbReference>
<keyword evidence="6" id="KW-1185">Reference proteome</keyword>
<dbReference type="OMA" id="FRTIHKQ"/>
<feature type="region of interest" description="Disordered" evidence="2">
    <location>
        <begin position="173"/>
        <end position="205"/>
    </location>
</feature>
<dbReference type="PANTHER" id="PTHR47487">
    <property type="entry name" value="OS06G0651300 PROTEIN-RELATED"/>
    <property type="match status" value="1"/>
</dbReference>
<dbReference type="Pfam" id="PF12874">
    <property type="entry name" value="zf-met"/>
    <property type="match status" value="1"/>
</dbReference>
<feature type="region of interest" description="Disordered" evidence="2">
    <location>
        <begin position="1"/>
        <end position="20"/>
    </location>
</feature>
<dbReference type="STRING" id="4232.A0A251SYT0"/>
<name>A0A251SYT0_HELAN</name>
<evidence type="ECO:0000313" key="4">
    <source>
        <dbReference type="EMBL" id="KAF5776523.1"/>
    </source>
</evidence>